<reference evidence="2" key="1">
    <citation type="journal article" date="2014" name="Front. Microbiol.">
        <title>High frequency of phylogenetically diverse reductive dehalogenase-homologous genes in deep subseafloor sedimentary metagenomes.</title>
        <authorList>
            <person name="Kawai M."/>
            <person name="Futagami T."/>
            <person name="Toyoda A."/>
            <person name="Takaki Y."/>
            <person name="Nishi S."/>
            <person name="Hori S."/>
            <person name="Arai W."/>
            <person name="Tsubouchi T."/>
            <person name="Morono Y."/>
            <person name="Uchiyama I."/>
            <person name="Ito T."/>
            <person name="Fujiyama A."/>
            <person name="Inagaki F."/>
            <person name="Takami H."/>
        </authorList>
    </citation>
    <scope>NUCLEOTIDE SEQUENCE</scope>
    <source>
        <strain evidence="2">Expedition CK06-06</strain>
    </source>
</reference>
<gene>
    <name evidence="2" type="ORF">S01H1_18951</name>
</gene>
<dbReference type="AlphaFoldDB" id="X0TB30"/>
<dbReference type="InterPro" id="IPR011040">
    <property type="entry name" value="Sialidase"/>
</dbReference>
<dbReference type="SUPFAM" id="SSF50939">
    <property type="entry name" value="Sialidases"/>
    <property type="match status" value="1"/>
</dbReference>
<dbReference type="Pfam" id="PF13088">
    <property type="entry name" value="BNR_2"/>
    <property type="match status" value="1"/>
</dbReference>
<accession>X0TB30</accession>
<feature type="domain" description="Sialidase" evidence="1">
    <location>
        <begin position="48"/>
        <end position="236"/>
    </location>
</feature>
<dbReference type="PANTHER" id="PTHR43752:SF2">
    <property type="entry name" value="BNR_ASP-BOX REPEAT FAMILY PROTEIN"/>
    <property type="match status" value="1"/>
</dbReference>
<evidence type="ECO:0000259" key="1">
    <source>
        <dbReference type="Pfam" id="PF13088"/>
    </source>
</evidence>
<dbReference type="InterPro" id="IPR036278">
    <property type="entry name" value="Sialidase_sf"/>
</dbReference>
<proteinExistence type="predicted"/>
<dbReference type="CDD" id="cd15482">
    <property type="entry name" value="Sialidase_non-viral"/>
    <property type="match status" value="1"/>
</dbReference>
<sequence>MEIEAHQAVELCGPKIEHDFASTGGSALLSDGRVLIGYSGPSNPHDAGMGETRIYARDSRDGCKTWSAEREIVHHPECKAIGPTLCRTRDGALWMFYLGFYRHAWPDGEPDMQATRSDVWAARSSDHGRTWTDRQMIFRGYSGATNGAIQTASGHIVVPLSYVVPGPGRLLSACVVSADGGASWQLSEALDLGGHGDHAGAIEPTVVQLGDGRVWMIIRTTRGRFWQAFSGDNALT</sequence>
<feature type="non-terminal residue" evidence="2">
    <location>
        <position position="236"/>
    </location>
</feature>
<dbReference type="EMBL" id="BARS01010187">
    <property type="protein sequence ID" value="GAF90733.1"/>
    <property type="molecule type" value="Genomic_DNA"/>
</dbReference>
<protein>
    <recommendedName>
        <fullName evidence="1">Sialidase domain-containing protein</fullName>
    </recommendedName>
</protein>
<comment type="caution">
    <text evidence="2">The sequence shown here is derived from an EMBL/GenBank/DDBJ whole genome shotgun (WGS) entry which is preliminary data.</text>
</comment>
<dbReference type="PANTHER" id="PTHR43752">
    <property type="entry name" value="BNR/ASP-BOX REPEAT FAMILY PROTEIN"/>
    <property type="match status" value="1"/>
</dbReference>
<evidence type="ECO:0000313" key="2">
    <source>
        <dbReference type="EMBL" id="GAF90733.1"/>
    </source>
</evidence>
<name>X0TB30_9ZZZZ</name>
<organism evidence="2">
    <name type="scientific">marine sediment metagenome</name>
    <dbReference type="NCBI Taxonomy" id="412755"/>
    <lineage>
        <taxon>unclassified sequences</taxon>
        <taxon>metagenomes</taxon>
        <taxon>ecological metagenomes</taxon>
    </lineage>
</organism>
<dbReference type="Gene3D" id="2.120.10.10">
    <property type="match status" value="1"/>
</dbReference>